<evidence type="ECO:0000256" key="1">
    <source>
        <dbReference type="SAM" id="SignalP"/>
    </source>
</evidence>
<dbReference type="Proteomes" id="UP001223336">
    <property type="component" value="Unassembled WGS sequence"/>
</dbReference>
<keyword evidence="4" id="KW-0378">Hydrolase</keyword>
<gene>
    <name evidence="3" type="ORF">RCC75_19970</name>
    <name evidence="4" type="ORF">RCG00_16325</name>
</gene>
<evidence type="ECO:0000259" key="2">
    <source>
        <dbReference type="Pfam" id="PF19040"/>
    </source>
</evidence>
<dbReference type="Pfam" id="PF19040">
    <property type="entry name" value="SGNH"/>
    <property type="match status" value="1"/>
</dbReference>
<protein>
    <submittedName>
        <fullName evidence="4">SGNH hydrolase domain-containing protein</fullName>
    </submittedName>
</protein>
<organism evidence="4">
    <name type="scientific">Thiothrix subterranea</name>
    <dbReference type="NCBI Taxonomy" id="2735563"/>
    <lineage>
        <taxon>Bacteria</taxon>
        <taxon>Pseudomonadati</taxon>
        <taxon>Pseudomonadota</taxon>
        <taxon>Gammaproteobacteria</taxon>
        <taxon>Thiotrichales</taxon>
        <taxon>Thiotrichaceae</taxon>
        <taxon>Thiothrix</taxon>
    </lineage>
</organism>
<evidence type="ECO:0000313" key="3">
    <source>
        <dbReference type="EMBL" id="MDQ5770817.1"/>
    </source>
</evidence>
<dbReference type="EMBL" id="CP133217">
    <property type="protein sequence ID" value="WML85857.1"/>
    <property type="molecule type" value="Genomic_DNA"/>
</dbReference>
<evidence type="ECO:0000313" key="4">
    <source>
        <dbReference type="EMBL" id="WML85857.1"/>
    </source>
</evidence>
<keyword evidence="5" id="KW-1185">Reference proteome</keyword>
<evidence type="ECO:0000313" key="5">
    <source>
        <dbReference type="Proteomes" id="UP001223336"/>
    </source>
</evidence>
<accession>A0AA51MK22</accession>
<proteinExistence type="predicted"/>
<sequence>MKIYVPLLLGLLCIGGMMPVWADAAPDNLLKAADTQASGEYTRQRFLAVQKKPFDAVDSRKKALIIGDSHAQDFFNGVLENGYLSNYQLSTRYIPTRCQMVWGDKGAAFIQSKDTALCAKSDNVMQAAAQIAEADVIIMVARWQDWAAKLLPETIQQMQLRADQQLIVLGAKDFGKISIRNYLKLSADERLALRNKVDPKPLAGNQWLRETLGDKVFIDQQRLICGEGDSCRLFTDAGELLSYDGGHLTPAGAKYVGKLLCTPDMGMNSWGASPL</sequence>
<dbReference type="EMBL" id="JAVFKN010000040">
    <property type="protein sequence ID" value="MDQ5770817.1"/>
    <property type="molecule type" value="Genomic_DNA"/>
</dbReference>
<dbReference type="Proteomes" id="UP001229862">
    <property type="component" value="Chromosome"/>
</dbReference>
<dbReference type="AlphaFoldDB" id="A0AA51MK22"/>
<dbReference type="RefSeq" id="WP_308136483.1">
    <property type="nucleotide sequence ID" value="NZ_CP133197.1"/>
</dbReference>
<name>A0AA51MK22_9GAMM</name>
<keyword evidence="1" id="KW-0732">Signal</keyword>
<feature type="signal peptide" evidence="1">
    <location>
        <begin position="1"/>
        <end position="22"/>
    </location>
</feature>
<feature type="domain" description="SGNH" evidence="2">
    <location>
        <begin position="57"/>
        <end position="259"/>
    </location>
</feature>
<dbReference type="InterPro" id="IPR043968">
    <property type="entry name" value="SGNH"/>
</dbReference>
<reference evidence="4 5" key="1">
    <citation type="submission" date="2023-08" db="EMBL/GenBank/DDBJ databases">
        <title>New molecular markers tilS and rpoB for phylogenetic and monitoring studies of the genus Thiothrix biodiversity.</title>
        <authorList>
            <person name="Ravin N.V."/>
            <person name="Smolyakov D."/>
            <person name="Markov N.D."/>
            <person name="Beletsky A.V."/>
            <person name="Mardanov A.V."/>
            <person name="Rudenko T.S."/>
            <person name="Grabovich M.Y."/>
        </authorList>
    </citation>
    <scope>NUCLEOTIDE SEQUENCE</scope>
    <source>
        <strain evidence="4">DNT52</strain>
        <strain evidence="3 5">H33</strain>
    </source>
</reference>
<dbReference type="GO" id="GO:0016787">
    <property type="term" value="F:hydrolase activity"/>
    <property type="evidence" value="ECO:0007669"/>
    <property type="project" value="UniProtKB-KW"/>
</dbReference>
<feature type="chain" id="PRO_5041441515" evidence="1">
    <location>
        <begin position="23"/>
        <end position="275"/>
    </location>
</feature>